<proteinExistence type="predicted"/>
<sequence>MRKRPFSGIPIEQIWNWCDSDLVLLYGVVVLPGAAAPSLYRNSAERLVESVAAGLAAAIVTLMMI</sequence>
<reference evidence="2" key="1">
    <citation type="submission" date="2017-09" db="EMBL/GenBank/DDBJ databases">
        <authorList>
            <person name="Varghese N."/>
            <person name="Submissions S."/>
        </authorList>
    </citation>
    <scope>NUCLEOTIDE SEQUENCE [LARGE SCALE GENOMIC DNA]</scope>
    <source>
        <strain evidence="2">CGMCC 1.8913</strain>
    </source>
</reference>
<accession>A0A285PD04</accession>
<evidence type="ECO:0000313" key="2">
    <source>
        <dbReference type="Proteomes" id="UP000219356"/>
    </source>
</evidence>
<protein>
    <submittedName>
        <fullName evidence="1">Uncharacterized protein</fullName>
    </submittedName>
</protein>
<name>A0A285PD04_9BACI</name>
<dbReference type="EMBL" id="OBEK01000007">
    <property type="protein sequence ID" value="SNZ18016.1"/>
    <property type="molecule type" value="Genomic_DNA"/>
</dbReference>
<organism evidence="1 2">
    <name type="scientific">Terribacillus aidingensis</name>
    <dbReference type="NCBI Taxonomy" id="586416"/>
    <lineage>
        <taxon>Bacteria</taxon>
        <taxon>Bacillati</taxon>
        <taxon>Bacillota</taxon>
        <taxon>Bacilli</taxon>
        <taxon>Bacillales</taxon>
        <taxon>Bacillaceae</taxon>
        <taxon>Terribacillus</taxon>
    </lineage>
</organism>
<keyword evidence="2" id="KW-1185">Reference proteome</keyword>
<gene>
    <name evidence="1" type="ORF">SAMN05421503_3438</name>
</gene>
<evidence type="ECO:0000313" key="1">
    <source>
        <dbReference type="EMBL" id="SNZ18016.1"/>
    </source>
</evidence>
<dbReference type="Proteomes" id="UP000219356">
    <property type="component" value="Unassembled WGS sequence"/>
</dbReference>
<dbReference type="AlphaFoldDB" id="A0A285PD04"/>